<dbReference type="Gene3D" id="3.10.290.10">
    <property type="entry name" value="RNA-binding S4 domain"/>
    <property type="match status" value="1"/>
</dbReference>
<comment type="similarity">
    <text evidence="2 9 10">Belongs to the universal ribosomal protein uS4 family.</text>
</comment>
<evidence type="ECO:0000313" key="14">
    <source>
        <dbReference type="Proteomes" id="UP000053557"/>
    </source>
</evidence>
<dbReference type="InterPro" id="IPR036986">
    <property type="entry name" value="S4_RNA-bd_sf"/>
</dbReference>
<dbReference type="PROSITE" id="PS50889">
    <property type="entry name" value="S4"/>
    <property type="match status" value="1"/>
</dbReference>
<sequence length="210" mass="24255">MARYSDPVCRICRREGLKLYLKGERCYTDKCAIDRRGYAPGQHGQSQGRKRTSEYGLQLREKQKARKMYGVLEKQFRAYYDEAARRKGITGDTLLQLLETRLDNVVYRLGFAASRPEARQLVKHGHFEINGRRVDIPSYQMRVGETVSVREKSAASAKFKELLEAAEGKTVLSWLERDMVTRSGKVTRLPAREEIDAPVTEQLIIEYYSR</sequence>
<evidence type="ECO:0000256" key="1">
    <source>
        <dbReference type="ARBA" id="ARBA00003866"/>
    </source>
</evidence>
<proteinExistence type="inferred from homology"/>
<dbReference type="NCBIfam" id="NF003717">
    <property type="entry name" value="PRK05327.1"/>
    <property type="match status" value="1"/>
</dbReference>
<dbReference type="InterPro" id="IPR022801">
    <property type="entry name" value="Ribosomal_uS4"/>
</dbReference>
<comment type="function">
    <text evidence="1 9">One of the primary rRNA binding proteins, it binds directly to 16S rRNA where it nucleates assembly of the body of the 30S subunit.</text>
</comment>
<feature type="domain" description="RNA-binding S4" evidence="11">
    <location>
        <begin position="100"/>
        <end position="162"/>
    </location>
</feature>
<evidence type="ECO:0000259" key="11">
    <source>
        <dbReference type="SMART" id="SM00363"/>
    </source>
</evidence>
<dbReference type="PROSITE" id="PS00632">
    <property type="entry name" value="RIBOSOMAL_S4"/>
    <property type="match status" value="1"/>
</dbReference>
<dbReference type="GO" id="GO:0015935">
    <property type="term" value="C:small ribosomal subunit"/>
    <property type="evidence" value="ECO:0007669"/>
    <property type="project" value="InterPro"/>
</dbReference>
<evidence type="ECO:0000313" key="13">
    <source>
        <dbReference type="EMBL" id="KUO95155.1"/>
    </source>
</evidence>
<organism evidence="13 14">
    <name type="scientific">Ferroacidibacillus organovorans</name>
    <dbReference type="NCBI Taxonomy" id="1765683"/>
    <lineage>
        <taxon>Bacteria</taxon>
        <taxon>Bacillati</taxon>
        <taxon>Bacillota</taxon>
        <taxon>Bacilli</taxon>
        <taxon>Bacillales</taxon>
        <taxon>Alicyclobacillaceae</taxon>
        <taxon>Ferroacidibacillus</taxon>
    </lineage>
</organism>
<dbReference type="GO" id="GO:0006412">
    <property type="term" value="P:translation"/>
    <property type="evidence" value="ECO:0007669"/>
    <property type="project" value="UniProtKB-UniRule"/>
</dbReference>
<dbReference type="PANTHER" id="PTHR11831:SF4">
    <property type="entry name" value="SMALL RIBOSOMAL SUBUNIT PROTEIN US4M"/>
    <property type="match status" value="1"/>
</dbReference>
<dbReference type="HAMAP" id="MF_01306_B">
    <property type="entry name" value="Ribosomal_uS4_B"/>
    <property type="match status" value="1"/>
</dbReference>
<accession>A0A101XPF9</accession>
<dbReference type="CDD" id="cd00165">
    <property type="entry name" value="S4"/>
    <property type="match status" value="1"/>
</dbReference>
<dbReference type="EMBL" id="LPVJ01000058">
    <property type="protein sequence ID" value="KUO95155.1"/>
    <property type="molecule type" value="Genomic_DNA"/>
</dbReference>
<dbReference type="SMART" id="SM00363">
    <property type="entry name" value="S4"/>
    <property type="match status" value="1"/>
</dbReference>
<evidence type="ECO:0000256" key="10">
    <source>
        <dbReference type="RuleBase" id="RU003699"/>
    </source>
</evidence>
<evidence type="ECO:0000259" key="12">
    <source>
        <dbReference type="SMART" id="SM01390"/>
    </source>
</evidence>
<keyword evidence="3 9" id="KW-0699">rRNA-binding</keyword>
<evidence type="ECO:0000256" key="9">
    <source>
        <dbReference type="HAMAP-Rule" id="MF_01306"/>
    </source>
</evidence>
<dbReference type="SUPFAM" id="SSF55174">
    <property type="entry name" value="Alpha-L RNA-binding motif"/>
    <property type="match status" value="1"/>
</dbReference>
<evidence type="ECO:0000256" key="8">
    <source>
        <dbReference type="ARBA" id="ARBA00035254"/>
    </source>
</evidence>
<evidence type="ECO:0000256" key="2">
    <source>
        <dbReference type="ARBA" id="ARBA00007465"/>
    </source>
</evidence>
<dbReference type="AlphaFoldDB" id="A0A101XPF9"/>
<dbReference type="GO" id="GO:0003735">
    <property type="term" value="F:structural constituent of ribosome"/>
    <property type="evidence" value="ECO:0007669"/>
    <property type="project" value="InterPro"/>
</dbReference>
<dbReference type="RefSeq" id="WP_067718208.1">
    <property type="nucleotide sequence ID" value="NZ_LPVJ01000058.1"/>
</dbReference>
<dbReference type="OrthoDB" id="9803672at2"/>
<dbReference type="GO" id="GO:0042274">
    <property type="term" value="P:ribosomal small subunit biogenesis"/>
    <property type="evidence" value="ECO:0007669"/>
    <property type="project" value="TreeGrafter"/>
</dbReference>
<evidence type="ECO:0000256" key="3">
    <source>
        <dbReference type="ARBA" id="ARBA00022730"/>
    </source>
</evidence>
<dbReference type="SMART" id="SM01390">
    <property type="entry name" value="Ribosomal_S4"/>
    <property type="match status" value="1"/>
</dbReference>
<protein>
    <recommendedName>
        <fullName evidence="8 9">Small ribosomal subunit protein uS4</fullName>
    </recommendedName>
</protein>
<dbReference type="FunFam" id="1.10.1050.10:FF:000001">
    <property type="entry name" value="30S ribosomal protein S4"/>
    <property type="match status" value="1"/>
</dbReference>
<name>A0A101XPF9_9BACL</name>
<dbReference type="Proteomes" id="UP000053557">
    <property type="component" value="Unassembled WGS sequence"/>
</dbReference>
<reference evidence="13 14" key="1">
    <citation type="submission" date="2015-12" db="EMBL/GenBank/DDBJ databases">
        <title>Draft genome sequence of Acidibacillus ferrooxidans ITV001, isolated from a chalcopyrite acid mine drainage site in Brazil.</title>
        <authorList>
            <person name="Dall'Agnol H."/>
            <person name="Nancucheo I."/>
            <person name="Johnson B."/>
            <person name="Oliveira R."/>
            <person name="Leite L."/>
            <person name="Pylro V."/>
            <person name="Nunes G.L."/>
            <person name="Tzotzos G."/>
            <person name="Fernandes G.R."/>
            <person name="Dutra J."/>
            <person name="Orellana S.C."/>
            <person name="Oliveira G."/>
        </authorList>
    </citation>
    <scope>NUCLEOTIDE SEQUENCE [LARGE SCALE GENOMIC DNA]</scope>
    <source>
        <strain evidence="14">ITV01</strain>
    </source>
</reference>
<dbReference type="Pfam" id="PF00163">
    <property type="entry name" value="Ribosomal_S4"/>
    <property type="match status" value="1"/>
</dbReference>
<dbReference type="Pfam" id="PF01479">
    <property type="entry name" value="S4"/>
    <property type="match status" value="1"/>
</dbReference>
<dbReference type="InterPro" id="IPR005709">
    <property type="entry name" value="Ribosomal_uS4_bac-type"/>
</dbReference>
<feature type="domain" description="Small ribosomal subunit protein uS4 N-terminal" evidence="12">
    <location>
        <begin position="3"/>
        <end position="99"/>
    </location>
</feature>
<keyword evidence="5 9" id="KW-0689">Ribosomal protein</keyword>
<dbReference type="FunFam" id="3.10.290.10:FF:000001">
    <property type="entry name" value="30S ribosomal protein S4"/>
    <property type="match status" value="1"/>
</dbReference>
<dbReference type="GO" id="GO:0019843">
    <property type="term" value="F:rRNA binding"/>
    <property type="evidence" value="ECO:0007669"/>
    <property type="project" value="UniProtKB-UniRule"/>
</dbReference>
<dbReference type="InterPro" id="IPR001912">
    <property type="entry name" value="Ribosomal_uS4_N"/>
</dbReference>
<evidence type="ECO:0000256" key="4">
    <source>
        <dbReference type="ARBA" id="ARBA00022884"/>
    </source>
</evidence>
<dbReference type="Gene3D" id="1.10.1050.10">
    <property type="entry name" value="Ribosomal Protein S4 Delta 41, Chain A, domain 1"/>
    <property type="match status" value="1"/>
</dbReference>
<evidence type="ECO:0000256" key="6">
    <source>
        <dbReference type="ARBA" id="ARBA00023274"/>
    </source>
</evidence>
<dbReference type="NCBIfam" id="TIGR01017">
    <property type="entry name" value="rpsD_bact"/>
    <property type="match status" value="1"/>
</dbReference>
<dbReference type="InterPro" id="IPR018079">
    <property type="entry name" value="Ribosomal_uS4_CS"/>
</dbReference>
<keyword evidence="4 9" id="KW-0694">RNA-binding</keyword>
<gene>
    <name evidence="9" type="primary">rpsD</name>
    <name evidence="13" type="ORF">ATW55_13470</name>
</gene>
<keyword evidence="14" id="KW-1185">Reference proteome</keyword>
<keyword evidence="6 9" id="KW-0687">Ribonucleoprotein</keyword>
<dbReference type="PANTHER" id="PTHR11831">
    <property type="entry name" value="30S 40S RIBOSOMAL PROTEIN"/>
    <property type="match status" value="1"/>
</dbReference>
<comment type="caution">
    <text evidence="13">The sequence shown here is derived from an EMBL/GenBank/DDBJ whole genome shotgun (WGS) entry which is preliminary data.</text>
</comment>
<comment type="function">
    <text evidence="9">With S5 and S12 plays an important role in translational accuracy.</text>
</comment>
<evidence type="ECO:0000256" key="5">
    <source>
        <dbReference type="ARBA" id="ARBA00022980"/>
    </source>
</evidence>
<dbReference type="InterPro" id="IPR002942">
    <property type="entry name" value="S4_RNA-bd"/>
</dbReference>
<comment type="subunit">
    <text evidence="7 9">Part of the 30S ribosomal subunit. Contacts protein S5. The interaction surface between S4 and S5 is involved in control of translational fidelity.</text>
</comment>
<evidence type="ECO:0000256" key="7">
    <source>
        <dbReference type="ARBA" id="ARBA00025813"/>
    </source>
</evidence>